<dbReference type="InterPro" id="IPR001584">
    <property type="entry name" value="Integrase_cat-core"/>
</dbReference>
<keyword evidence="4" id="KW-0540">Nuclease</keyword>
<reference evidence="10" key="1">
    <citation type="journal article" date="2017" name="Nature">
        <title>The sunflower genome provides insights into oil metabolism, flowering and Asterid evolution.</title>
        <authorList>
            <person name="Badouin H."/>
            <person name="Gouzy J."/>
            <person name="Grassa C.J."/>
            <person name="Murat F."/>
            <person name="Staton S.E."/>
            <person name="Cottret L."/>
            <person name="Lelandais-Briere C."/>
            <person name="Owens G.L."/>
            <person name="Carrere S."/>
            <person name="Mayjonade B."/>
            <person name="Legrand L."/>
            <person name="Gill N."/>
            <person name="Kane N.C."/>
            <person name="Bowers J.E."/>
            <person name="Hubner S."/>
            <person name="Bellec A."/>
            <person name="Berard A."/>
            <person name="Berges H."/>
            <person name="Blanchet N."/>
            <person name="Boniface M.C."/>
            <person name="Brunel D."/>
            <person name="Catrice O."/>
            <person name="Chaidir N."/>
            <person name="Claudel C."/>
            <person name="Donnadieu C."/>
            <person name="Faraut T."/>
            <person name="Fievet G."/>
            <person name="Helmstetter N."/>
            <person name="King M."/>
            <person name="Knapp S.J."/>
            <person name="Lai Z."/>
            <person name="Le Paslier M.C."/>
            <person name="Lippi Y."/>
            <person name="Lorenzon L."/>
            <person name="Mandel J.R."/>
            <person name="Marage G."/>
            <person name="Marchand G."/>
            <person name="Marquand E."/>
            <person name="Bret-Mestries E."/>
            <person name="Morien E."/>
            <person name="Nambeesan S."/>
            <person name="Nguyen T."/>
            <person name="Pegot-Espagnet P."/>
            <person name="Pouilly N."/>
            <person name="Raftis F."/>
            <person name="Sallet E."/>
            <person name="Schiex T."/>
            <person name="Thomas J."/>
            <person name="Vandecasteele C."/>
            <person name="Vares D."/>
            <person name="Vear F."/>
            <person name="Vautrin S."/>
            <person name="Crespi M."/>
            <person name="Mangin B."/>
            <person name="Burke J.M."/>
            <person name="Salse J."/>
            <person name="Munos S."/>
            <person name="Vincourt P."/>
            <person name="Rieseberg L.H."/>
            <person name="Langlade N.B."/>
        </authorList>
    </citation>
    <scope>NUCLEOTIDE SEQUENCE</scope>
    <source>
        <tissue evidence="10">Leaves</tissue>
    </source>
</reference>
<keyword evidence="5" id="KW-0255">Endonuclease</keyword>
<dbReference type="FunFam" id="3.30.70.270:FF:000020">
    <property type="entry name" value="Transposon Tf2-6 polyprotein-like Protein"/>
    <property type="match status" value="1"/>
</dbReference>
<dbReference type="SUPFAM" id="SSF56672">
    <property type="entry name" value="DNA/RNA polymerases"/>
    <property type="match status" value="1"/>
</dbReference>
<dbReference type="InterPro" id="IPR036397">
    <property type="entry name" value="RNaseH_sf"/>
</dbReference>
<dbReference type="Pfam" id="PF00665">
    <property type="entry name" value="rve"/>
    <property type="match status" value="1"/>
</dbReference>
<accession>A0A9K3MYA9</accession>
<feature type="compositionally biased region" description="Low complexity" evidence="8">
    <location>
        <begin position="80"/>
        <end position="90"/>
    </location>
</feature>
<dbReference type="EMBL" id="MNCJ02000326">
    <property type="protein sequence ID" value="KAF5780304.1"/>
    <property type="molecule type" value="Genomic_DNA"/>
</dbReference>
<dbReference type="Proteomes" id="UP000215914">
    <property type="component" value="Unassembled WGS sequence"/>
</dbReference>
<dbReference type="GO" id="GO:0003676">
    <property type="term" value="F:nucleic acid binding"/>
    <property type="evidence" value="ECO:0007669"/>
    <property type="project" value="InterPro"/>
</dbReference>
<feature type="region of interest" description="Disordered" evidence="8">
    <location>
        <begin position="224"/>
        <end position="248"/>
    </location>
</feature>
<feature type="compositionally biased region" description="Polar residues" evidence="8">
    <location>
        <begin position="158"/>
        <end position="174"/>
    </location>
</feature>
<keyword evidence="3 10" id="KW-0548">Nucleotidyltransferase</keyword>
<evidence type="ECO:0000256" key="8">
    <source>
        <dbReference type="SAM" id="MobiDB-lite"/>
    </source>
</evidence>
<dbReference type="Gene3D" id="2.40.70.10">
    <property type="entry name" value="Acid Proteases"/>
    <property type="match status" value="1"/>
</dbReference>
<evidence type="ECO:0000313" key="11">
    <source>
        <dbReference type="Proteomes" id="UP000215914"/>
    </source>
</evidence>
<feature type="region of interest" description="Disordered" evidence="8">
    <location>
        <begin position="153"/>
        <end position="174"/>
    </location>
</feature>
<dbReference type="InterPro" id="IPR043502">
    <property type="entry name" value="DNA/RNA_pol_sf"/>
</dbReference>
<dbReference type="Gramene" id="mRNA:HanXRQr2_Chr11g0470401">
    <property type="protein sequence ID" value="CDS:HanXRQr2_Chr11g0470401.1"/>
    <property type="gene ID" value="HanXRQr2_Chr11g0470401"/>
</dbReference>
<proteinExistence type="predicted"/>
<dbReference type="PANTHER" id="PTHR37984:SF5">
    <property type="entry name" value="PROTEIN NYNRIN-LIKE"/>
    <property type="match status" value="1"/>
</dbReference>
<evidence type="ECO:0000256" key="3">
    <source>
        <dbReference type="ARBA" id="ARBA00022695"/>
    </source>
</evidence>
<dbReference type="Gene3D" id="3.10.10.10">
    <property type="entry name" value="HIV Type 1 Reverse Transcriptase, subunit A, domain 1"/>
    <property type="match status" value="1"/>
</dbReference>
<evidence type="ECO:0000256" key="4">
    <source>
        <dbReference type="ARBA" id="ARBA00022722"/>
    </source>
</evidence>
<sequence length="1528" mass="172714">MLDGQYEEVHAVQGQGQGGGGRNYNNMNSNTYHSGLRNHPNFRYGNPSNQANPNFQGSQGNFGSRQSYNNQGGYRGGNNQGYQKQYQTGQEQGGSSGGNEVMEMLKSMQMEMQKRNQLDEVRMQKDEVRDKSIQSLTTQMGQLATDVAELKKGKGQLPSDTKVNPSHGSSRGNVNINHVSVLRSGKEFKANLSPELVEGVVEDITGIESDDELSPVKPKETIVKKPGLGESEKNEKVEGEPSQVPFPSALLDPGKKNFIVSRGPQKEEMWDMFKQVKINLPLLDAIKQVPAYAKFLKELCTQKRQNKKKVPKRVDLTGQVSAVLNGELPPKLQDPGTPLINVQVGNFQMAKALLDLGAGVSILPGGLYDQYDFGPLARVETTVVLADLSHKLPRGMVQNVIVKIDEFYYPVDFLVLDYSLADPKQQQNIILGRPFLSTAHAIIDCRFGTVDMTFGNRKMRLNVFTNNSNANGVDECFMADIVDGCNPHEYEEDGLDICLCDFSEQVHAYALRVEEEAQDAMAMKEGRPPWTHQFEGLPVEIDSGTKPSLEEAPKLELKDLPNHLKYVFLGDNDTLPVIIASNLELAQEQALMEVLKANKGAIGWTIADLKGISPSIVMHKIITTEDAKPTREAQRRLNPNLREVVKKEVIKWLDAGIIYPISDSAWVSPTQVVPKKAGIQVVKDESGEQIATRPVTGWRVCIDYRKLNAATSKDHFPLPFIDQIIEKLSGQKYYCFLDGYSGYNQIAIHPDDQHKTTFTCPYGTFAFRRMPFGLCNAPATFQRCMMSIFSDMVGESLEVFMDDFSIFGTTFDNCLNELQKVLKRCVEKNLVLSWEKSHFMVQEGIVLGHVISERGMEVDKAKIRVISSLPPPKNVKGVRSFLGHTGFYRRFIKGFSVITKPLCNLLLRDVPFDFTNECMQAFTVLKEHLVKAPILQPPDWSKPFEIMCDASDTTIGAVLGQRVDKKPVVIYYASKTLSEAQLNYTTTEKELLAVVYALDKFRSYIWGSKVVVYSDHSAVRYLMEKKDAKPRLIRWVLLLQEFDLEIRDKKGSENVVADHLSRIPVEGTGDVSEINESFPDEQLLAVSTFVAPWYAHYVNYLATGAIPTHWTKKRRQQFMVQVNQYIWDEPDLFKIGPDQVIRRCVPETEVLEILTHAHSSACGGHFSGHKTGYRVLSCGFYWPTIFKDAIEFARNCINCQKMGSISKRDEMPLQPILVVEIFDVWGIDFMGPFPNSNGFLYILVAVDYVSKWIEAIATRTNDHSVVCKFVQSNIFSRFGIPRVIISDGGSHFKNFNFGKLLKRYSVNHRVATPYHPQTSGQVEVSNRQIKEILMKTVRTDRKDWSSKLDDALWAYRTAYKTPIGTTPYRMVYGKGCHLPMELAHRAHWAIKTVNADYDEAGKLRKLQLSEIEEIRDEAYECASAYKDKLKKVHDAKLRKKTFEVGQKVWLYNSRLKMFAGKLKRKWMGPYVIRRVGRFGDVDIQDEQTLKQQTVNGHRLKPYLEGNDINNLELDKAGYILRPVDEEQP</sequence>
<evidence type="ECO:0000256" key="7">
    <source>
        <dbReference type="ARBA" id="ARBA00022918"/>
    </source>
</evidence>
<dbReference type="InterPro" id="IPR043128">
    <property type="entry name" value="Rev_trsase/Diguanyl_cyclase"/>
</dbReference>
<dbReference type="SUPFAM" id="SSF50630">
    <property type="entry name" value="Acid proteases"/>
    <property type="match status" value="1"/>
</dbReference>
<protein>
    <recommendedName>
        <fullName evidence="1">RNA-directed DNA polymerase</fullName>
        <ecNumber evidence="1">2.7.7.49</ecNumber>
    </recommendedName>
</protein>
<keyword evidence="7" id="KW-0695">RNA-directed DNA polymerase</keyword>
<evidence type="ECO:0000259" key="9">
    <source>
        <dbReference type="PROSITE" id="PS50994"/>
    </source>
</evidence>
<dbReference type="CDD" id="cd01647">
    <property type="entry name" value="RT_LTR"/>
    <property type="match status" value="1"/>
</dbReference>
<gene>
    <name evidence="10" type="ORF">HanXRQr2_Chr11g0470401</name>
</gene>
<dbReference type="Gene3D" id="3.30.420.10">
    <property type="entry name" value="Ribonuclease H-like superfamily/Ribonuclease H"/>
    <property type="match status" value="1"/>
</dbReference>
<dbReference type="Pfam" id="PF00078">
    <property type="entry name" value="RVT_1"/>
    <property type="match status" value="1"/>
</dbReference>
<dbReference type="PANTHER" id="PTHR37984">
    <property type="entry name" value="PROTEIN CBG26694"/>
    <property type="match status" value="1"/>
</dbReference>
<dbReference type="InterPro" id="IPR000477">
    <property type="entry name" value="RT_dom"/>
</dbReference>
<dbReference type="GO" id="GO:0003964">
    <property type="term" value="F:RNA-directed DNA polymerase activity"/>
    <property type="evidence" value="ECO:0007669"/>
    <property type="project" value="UniProtKB-KW"/>
</dbReference>
<dbReference type="SUPFAM" id="SSF53098">
    <property type="entry name" value="Ribonuclease H-like"/>
    <property type="match status" value="1"/>
</dbReference>
<dbReference type="FunFam" id="3.10.20.370:FF:000001">
    <property type="entry name" value="Retrovirus-related Pol polyprotein from transposon 17.6-like protein"/>
    <property type="match status" value="1"/>
</dbReference>
<evidence type="ECO:0000256" key="6">
    <source>
        <dbReference type="ARBA" id="ARBA00022801"/>
    </source>
</evidence>
<feature type="compositionally biased region" description="Polar residues" evidence="8">
    <location>
        <begin position="46"/>
        <end position="65"/>
    </location>
</feature>
<evidence type="ECO:0000256" key="2">
    <source>
        <dbReference type="ARBA" id="ARBA00022679"/>
    </source>
</evidence>
<dbReference type="CDD" id="cd09274">
    <property type="entry name" value="RNase_HI_RT_Ty3"/>
    <property type="match status" value="1"/>
</dbReference>
<dbReference type="Gene3D" id="1.10.340.70">
    <property type="match status" value="1"/>
</dbReference>
<evidence type="ECO:0000256" key="5">
    <source>
        <dbReference type="ARBA" id="ARBA00022759"/>
    </source>
</evidence>
<dbReference type="GO" id="GO:0015074">
    <property type="term" value="P:DNA integration"/>
    <property type="evidence" value="ECO:0007669"/>
    <property type="project" value="InterPro"/>
</dbReference>
<dbReference type="InterPro" id="IPR041588">
    <property type="entry name" value="Integrase_H2C2"/>
</dbReference>
<name>A0A9K3MYA9_HELAN</name>
<evidence type="ECO:0000313" key="10">
    <source>
        <dbReference type="EMBL" id="KAF5780304.1"/>
    </source>
</evidence>
<dbReference type="InterPro" id="IPR050951">
    <property type="entry name" value="Retrovirus_Pol_polyprotein"/>
</dbReference>
<evidence type="ECO:0000256" key="1">
    <source>
        <dbReference type="ARBA" id="ARBA00012493"/>
    </source>
</evidence>
<keyword evidence="2 10" id="KW-0808">Transferase</keyword>
<comment type="caution">
    <text evidence="10">The sequence shown here is derived from an EMBL/GenBank/DDBJ whole genome shotgun (WGS) entry which is preliminary data.</text>
</comment>
<dbReference type="Gene3D" id="3.30.70.270">
    <property type="match status" value="2"/>
</dbReference>
<feature type="compositionally biased region" description="Polar residues" evidence="8">
    <location>
        <begin position="23"/>
        <end position="33"/>
    </location>
</feature>
<dbReference type="InterPro" id="IPR012337">
    <property type="entry name" value="RNaseH-like_sf"/>
</dbReference>
<keyword evidence="6 10" id="KW-0378">Hydrolase</keyword>
<dbReference type="Pfam" id="PF17917">
    <property type="entry name" value="RT_RNaseH"/>
    <property type="match status" value="1"/>
</dbReference>
<reference evidence="10" key="2">
    <citation type="submission" date="2020-06" db="EMBL/GenBank/DDBJ databases">
        <title>Helianthus annuus Genome sequencing and assembly Release 2.</title>
        <authorList>
            <person name="Gouzy J."/>
            <person name="Langlade N."/>
            <person name="Munos S."/>
        </authorList>
    </citation>
    <scope>NUCLEOTIDE SEQUENCE</scope>
    <source>
        <tissue evidence="10">Leaves</tissue>
    </source>
</reference>
<keyword evidence="11" id="KW-1185">Reference proteome</keyword>
<feature type="compositionally biased region" description="Basic and acidic residues" evidence="8">
    <location>
        <begin position="230"/>
        <end position="239"/>
    </location>
</feature>
<dbReference type="InterPro" id="IPR021109">
    <property type="entry name" value="Peptidase_aspartic_dom_sf"/>
</dbReference>
<dbReference type="EC" id="2.7.7.49" evidence="1"/>
<dbReference type="CDD" id="cd00303">
    <property type="entry name" value="retropepsin_like"/>
    <property type="match status" value="1"/>
</dbReference>
<dbReference type="GO" id="GO:0004519">
    <property type="term" value="F:endonuclease activity"/>
    <property type="evidence" value="ECO:0007669"/>
    <property type="project" value="UniProtKB-KW"/>
</dbReference>
<feature type="region of interest" description="Disordered" evidence="8">
    <location>
        <begin position="1"/>
        <end position="99"/>
    </location>
</feature>
<dbReference type="InterPro" id="IPR041373">
    <property type="entry name" value="RT_RNaseH"/>
</dbReference>
<dbReference type="PROSITE" id="PS50994">
    <property type="entry name" value="INTEGRASE"/>
    <property type="match status" value="1"/>
</dbReference>
<dbReference type="GO" id="GO:0016787">
    <property type="term" value="F:hydrolase activity"/>
    <property type="evidence" value="ECO:0007669"/>
    <property type="project" value="UniProtKB-KW"/>
</dbReference>
<feature type="domain" description="Integrase catalytic" evidence="9">
    <location>
        <begin position="1211"/>
        <end position="1375"/>
    </location>
</feature>
<organism evidence="10 11">
    <name type="scientific">Helianthus annuus</name>
    <name type="common">Common sunflower</name>
    <dbReference type="NCBI Taxonomy" id="4232"/>
    <lineage>
        <taxon>Eukaryota</taxon>
        <taxon>Viridiplantae</taxon>
        <taxon>Streptophyta</taxon>
        <taxon>Embryophyta</taxon>
        <taxon>Tracheophyta</taxon>
        <taxon>Spermatophyta</taxon>
        <taxon>Magnoliopsida</taxon>
        <taxon>eudicotyledons</taxon>
        <taxon>Gunneridae</taxon>
        <taxon>Pentapetalae</taxon>
        <taxon>asterids</taxon>
        <taxon>campanulids</taxon>
        <taxon>Asterales</taxon>
        <taxon>Asteraceae</taxon>
        <taxon>Asteroideae</taxon>
        <taxon>Heliantheae alliance</taxon>
        <taxon>Heliantheae</taxon>
        <taxon>Helianthus</taxon>
    </lineage>
</organism>
<dbReference type="Pfam" id="PF17921">
    <property type="entry name" value="Integrase_H2C2"/>
    <property type="match status" value="1"/>
</dbReference>